<gene>
    <name evidence="1" type="ORF">K488DRAFT_70843</name>
</gene>
<organism evidence="1 2">
    <name type="scientific">Vararia minispora EC-137</name>
    <dbReference type="NCBI Taxonomy" id="1314806"/>
    <lineage>
        <taxon>Eukaryota</taxon>
        <taxon>Fungi</taxon>
        <taxon>Dikarya</taxon>
        <taxon>Basidiomycota</taxon>
        <taxon>Agaricomycotina</taxon>
        <taxon>Agaricomycetes</taxon>
        <taxon>Russulales</taxon>
        <taxon>Lachnocladiaceae</taxon>
        <taxon>Vararia</taxon>
    </lineage>
</organism>
<sequence length="259" mass="30084">MRQRRIRGHTPSIVSLQARHRMESRDVLTYKHQSSGNAKWAILCRELAKARDTCPPPALQALLERTRIITSVRSTLHAYDRRLRVVHRKNLYLLRKHQAQANSKIIPWTPSLDIKFTGNVDKSMPIFDLCDNVRYKIREHMHTTSRSAALFLREITRAGWPARPSWMQSKQFSDFLAKEHTTVGSTSRAFYGAYVCFEKRRIFTDRLKPNHCFDMEDEWSIGGLLRERSWNTTYVVGVGVPILQYATFVYSASVSLKTN</sequence>
<dbReference type="Proteomes" id="UP000814128">
    <property type="component" value="Unassembled WGS sequence"/>
</dbReference>
<accession>A0ACB8QKN5</accession>
<name>A0ACB8QKN5_9AGAM</name>
<reference evidence="1" key="2">
    <citation type="journal article" date="2022" name="New Phytol.">
        <title>Evolutionary transition to the ectomycorrhizal habit in the genomes of a hyperdiverse lineage of mushroom-forming fungi.</title>
        <authorList>
            <person name="Looney B."/>
            <person name="Miyauchi S."/>
            <person name="Morin E."/>
            <person name="Drula E."/>
            <person name="Courty P.E."/>
            <person name="Kohler A."/>
            <person name="Kuo A."/>
            <person name="LaButti K."/>
            <person name="Pangilinan J."/>
            <person name="Lipzen A."/>
            <person name="Riley R."/>
            <person name="Andreopoulos W."/>
            <person name="He G."/>
            <person name="Johnson J."/>
            <person name="Nolan M."/>
            <person name="Tritt A."/>
            <person name="Barry K.W."/>
            <person name="Grigoriev I.V."/>
            <person name="Nagy L.G."/>
            <person name="Hibbett D."/>
            <person name="Henrissat B."/>
            <person name="Matheny P.B."/>
            <person name="Labbe J."/>
            <person name="Martin F.M."/>
        </authorList>
    </citation>
    <scope>NUCLEOTIDE SEQUENCE</scope>
    <source>
        <strain evidence="1">EC-137</strain>
    </source>
</reference>
<evidence type="ECO:0000313" key="1">
    <source>
        <dbReference type="EMBL" id="KAI0032185.1"/>
    </source>
</evidence>
<reference evidence="1" key="1">
    <citation type="submission" date="2021-02" db="EMBL/GenBank/DDBJ databases">
        <authorList>
            <consortium name="DOE Joint Genome Institute"/>
            <person name="Ahrendt S."/>
            <person name="Looney B.P."/>
            <person name="Miyauchi S."/>
            <person name="Morin E."/>
            <person name="Drula E."/>
            <person name="Courty P.E."/>
            <person name="Chicoki N."/>
            <person name="Fauchery L."/>
            <person name="Kohler A."/>
            <person name="Kuo A."/>
            <person name="Labutti K."/>
            <person name="Pangilinan J."/>
            <person name="Lipzen A."/>
            <person name="Riley R."/>
            <person name="Andreopoulos W."/>
            <person name="He G."/>
            <person name="Johnson J."/>
            <person name="Barry K.W."/>
            <person name="Grigoriev I.V."/>
            <person name="Nagy L."/>
            <person name="Hibbett D."/>
            <person name="Henrissat B."/>
            <person name="Matheny P.B."/>
            <person name="Labbe J."/>
            <person name="Martin F."/>
        </authorList>
    </citation>
    <scope>NUCLEOTIDE SEQUENCE</scope>
    <source>
        <strain evidence="1">EC-137</strain>
    </source>
</reference>
<keyword evidence="2" id="KW-1185">Reference proteome</keyword>
<proteinExistence type="predicted"/>
<comment type="caution">
    <text evidence="1">The sequence shown here is derived from an EMBL/GenBank/DDBJ whole genome shotgun (WGS) entry which is preliminary data.</text>
</comment>
<protein>
    <submittedName>
        <fullName evidence="1">Uncharacterized protein</fullName>
    </submittedName>
</protein>
<dbReference type="EMBL" id="MU273554">
    <property type="protein sequence ID" value="KAI0032185.1"/>
    <property type="molecule type" value="Genomic_DNA"/>
</dbReference>
<evidence type="ECO:0000313" key="2">
    <source>
        <dbReference type="Proteomes" id="UP000814128"/>
    </source>
</evidence>